<dbReference type="EMBL" id="REGW02000009">
    <property type="protein sequence ID" value="KAE8292499.1"/>
    <property type="molecule type" value="Genomic_DNA"/>
</dbReference>
<feature type="compositionally biased region" description="Polar residues" evidence="2">
    <location>
        <begin position="226"/>
        <end position="235"/>
    </location>
</feature>
<evidence type="ECO:0000313" key="5">
    <source>
        <dbReference type="Proteomes" id="UP000424527"/>
    </source>
</evidence>
<evidence type="ECO:0000256" key="1">
    <source>
        <dbReference type="SAM" id="Coils"/>
    </source>
</evidence>
<dbReference type="EMBL" id="REGW02000016">
    <property type="protein sequence ID" value="KAE8285522.1"/>
    <property type="molecule type" value="Genomic_DNA"/>
</dbReference>
<name>A0A6G0ILW9_LARCR</name>
<sequence length="266" mass="31030">MSTKLNDISSELKEITDRVEATEQRVAEVEESHAEHAEMITYTLELQKSIQAQLTDLEARSRRNNIRIRGIAEGSEGDNMKTFLEQFLKDELSLTETPLGIQRCHRSLGPRPPQDSNPRSVLVYFLEYTTKEQVLRSAWRKKEIHYKGKRVFFEQDYPTEIHVKRKAYTFIRKALKEKGIRFQMLYPAKFRVFFDTGPVIYNSVEETTDDLRKRGLIPDGHGAAPSTRSKQTSWETAGPKSRRQQEIRLKHIQDKLKGFRRNEESS</sequence>
<comment type="caution">
    <text evidence="4">The sequence shown here is derived from an EMBL/GenBank/DDBJ whole genome shotgun (WGS) entry which is preliminary data.</text>
</comment>
<evidence type="ECO:0000313" key="4">
    <source>
        <dbReference type="EMBL" id="KAE8292499.1"/>
    </source>
</evidence>
<feature type="compositionally biased region" description="Basic and acidic residues" evidence="2">
    <location>
        <begin position="243"/>
        <end position="266"/>
    </location>
</feature>
<feature type="region of interest" description="Disordered" evidence="2">
    <location>
        <begin position="213"/>
        <end position="266"/>
    </location>
</feature>
<dbReference type="AlphaFoldDB" id="A0A6G0ILW9"/>
<evidence type="ECO:0000313" key="3">
    <source>
        <dbReference type="EMBL" id="KAE8285522.1"/>
    </source>
</evidence>
<keyword evidence="5" id="KW-1185">Reference proteome</keyword>
<dbReference type="Proteomes" id="UP000424527">
    <property type="component" value="Unassembled WGS sequence"/>
</dbReference>
<reference evidence="4 5" key="1">
    <citation type="submission" date="2019-07" db="EMBL/GenBank/DDBJ databases">
        <title>Chromosome genome assembly for large yellow croaker.</title>
        <authorList>
            <person name="Xiao S."/>
        </authorList>
    </citation>
    <scope>NUCLEOTIDE SEQUENCE [LARGE SCALE GENOMIC DNA]</scope>
    <source>
        <strain evidence="4">JMULYC20181020</strain>
        <tissue evidence="4">Muscle</tissue>
    </source>
</reference>
<evidence type="ECO:0000256" key="2">
    <source>
        <dbReference type="SAM" id="MobiDB-lite"/>
    </source>
</evidence>
<gene>
    <name evidence="4" type="ORF">D5F01_LYC09869</name>
    <name evidence="3" type="ORF">D5F01_LYC16980</name>
</gene>
<dbReference type="InterPro" id="IPR004244">
    <property type="entry name" value="Transposase_22"/>
</dbReference>
<organism evidence="4 5">
    <name type="scientific">Larimichthys crocea</name>
    <name type="common">Large yellow croaker</name>
    <name type="synonym">Pseudosciaena crocea</name>
    <dbReference type="NCBI Taxonomy" id="215358"/>
    <lineage>
        <taxon>Eukaryota</taxon>
        <taxon>Metazoa</taxon>
        <taxon>Chordata</taxon>
        <taxon>Craniata</taxon>
        <taxon>Vertebrata</taxon>
        <taxon>Euteleostomi</taxon>
        <taxon>Actinopterygii</taxon>
        <taxon>Neopterygii</taxon>
        <taxon>Teleostei</taxon>
        <taxon>Neoteleostei</taxon>
        <taxon>Acanthomorphata</taxon>
        <taxon>Eupercaria</taxon>
        <taxon>Sciaenidae</taxon>
        <taxon>Larimichthys</taxon>
    </lineage>
</organism>
<dbReference type="PANTHER" id="PTHR11505">
    <property type="entry name" value="L1 TRANSPOSABLE ELEMENT-RELATED"/>
    <property type="match status" value="1"/>
</dbReference>
<evidence type="ECO:0008006" key="6">
    <source>
        <dbReference type="Google" id="ProtNLM"/>
    </source>
</evidence>
<dbReference type="FunFam" id="3.30.70.1820:FF:000004">
    <property type="entry name" value="Uncharacterized protein"/>
    <property type="match status" value="1"/>
</dbReference>
<keyword evidence="1" id="KW-0175">Coiled coil</keyword>
<dbReference type="Gene3D" id="3.30.70.1820">
    <property type="entry name" value="L1 transposable element, RRM domain"/>
    <property type="match status" value="1"/>
</dbReference>
<feature type="coiled-coil region" evidence="1">
    <location>
        <begin position="5"/>
        <end position="39"/>
    </location>
</feature>
<proteinExistence type="predicted"/>
<accession>A0A6G0ILW9</accession>
<protein>
    <recommendedName>
        <fullName evidence="6">LINE-1 type transposase domain-containing protein 1</fullName>
    </recommendedName>
</protein>